<sequence>MELSVVMTQGVKESGCRDWDLAIALLFQLYRQREEFIVFKNVGNNTVVTDGNDNHLVTVDNKHLFSEDVWAIYGDDGKTKYYTFLLPSEY</sequence>
<dbReference type="EMBL" id="JBHUMY010000001">
    <property type="protein sequence ID" value="MFD2658827.1"/>
    <property type="molecule type" value="Genomic_DNA"/>
</dbReference>
<evidence type="ECO:0000313" key="1">
    <source>
        <dbReference type="EMBL" id="MFD2658827.1"/>
    </source>
</evidence>
<comment type="caution">
    <text evidence="1">The sequence shown here is derived from an EMBL/GenBank/DDBJ whole genome shotgun (WGS) entry which is preliminary data.</text>
</comment>
<reference evidence="2" key="1">
    <citation type="journal article" date="2019" name="Int. J. Syst. Evol. Microbiol.">
        <title>The Global Catalogue of Microorganisms (GCM) 10K type strain sequencing project: providing services to taxonomists for standard genome sequencing and annotation.</title>
        <authorList>
            <consortium name="The Broad Institute Genomics Platform"/>
            <consortium name="The Broad Institute Genome Sequencing Center for Infectious Disease"/>
            <person name="Wu L."/>
            <person name="Ma J."/>
        </authorList>
    </citation>
    <scope>NUCLEOTIDE SEQUENCE [LARGE SCALE GENOMIC DNA]</scope>
    <source>
        <strain evidence="2">TISTR 1827</strain>
    </source>
</reference>
<dbReference type="Proteomes" id="UP001597493">
    <property type="component" value="Unassembled WGS sequence"/>
</dbReference>
<proteinExistence type="predicted"/>
<evidence type="ECO:0000313" key="2">
    <source>
        <dbReference type="Proteomes" id="UP001597493"/>
    </source>
</evidence>
<dbReference type="RefSeq" id="WP_080833664.1">
    <property type="nucleotide sequence ID" value="NZ_JBHUMY010000001.1"/>
</dbReference>
<name>A0ABW5QR39_9BACL</name>
<accession>A0ABW5QR39</accession>
<protein>
    <submittedName>
        <fullName evidence="1">Uncharacterized protein</fullName>
    </submittedName>
</protein>
<organism evidence="1 2">
    <name type="scientific">Paenibacillus thailandensis</name>
    <dbReference type="NCBI Taxonomy" id="393250"/>
    <lineage>
        <taxon>Bacteria</taxon>
        <taxon>Bacillati</taxon>
        <taxon>Bacillota</taxon>
        <taxon>Bacilli</taxon>
        <taxon>Bacillales</taxon>
        <taxon>Paenibacillaceae</taxon>
        <taxon>Paenibacillus</taxon>
    </lineage>
</organism>
<keyword evidence="2" id="KW-1185">Reference proteome</keyword>
<gene>
    <name evidence="1" type="ORF">ACFSW5_00945</name>
</gene>